<dbReference type="HOGENOM" id="CLU_2894722_0_0_9"/>
<keyword evidence="2" id="KW-1185">Reference proteome</keyword>
<gene>
    <name evidence="1" type="ORF">HMPREF1015_00695</name>
</gene>
<dbReference type="Proteomes" id="UP000011747">
    <property type="component" value="Unassembled WGS sequence"/>
</dbReference>
<name>G9QMC8_9BACI</name>
<evidence type="ECO:0000313" key="2">
    <source>
        <dbReference type="Proteomes" id="UP000011747"/>
    </source>
</evidence>
<evidence type="ECO:0000313" key="1">
    <source>
        <dbReference type="EMBL" id="EHL77173.1"/>
    </source>
</evidence>
<organism evidence="1 2">
    <name type="scientific">Bacillus smithii 7_3_47FAA</name>
    <dbReference type="NCBI Taxonomy" id="665952"/>
    <lineage>
        <taxon>Bacteria</taxon>
        <taxon>Bacillati</taxon>
        <taxon>Bacillota</taxon>
        <taxon>Bacilli</taxon>
        <taxon>Bacillales</taxon>
        <taxon>Bacillaceae</taxon>
        <taxon>Bacillus</taxon>
    </lineage>
</organism>
<proteinExistence type="predicted"/>
<protein>
    <submittedName>
        <fullName evidence="1">Uncharacterized protein</fullName>
    </submittedName>
</protein>
<accession>G9QMC8</accession>
<comment type="caution">
    <text evidence="1">The sequence shown here is derived from an EMBL/GenBank/DDBJ whole genome shotgun (WGS) entry which is preliminary data.</text>
</comment>
<dbReference type="AlphaFoldDB" id="G9QMC8"/>
<reference evidence="1 2" key="1">
    <citation type="submission" date="2011-09" db="EMBL/GenBank/DDBJ databases">
        <title>The Genome Sequence of Bacillus smithii 7_3_47FAA.</title>
        <authorList>
            <consortium name="The Broad Institute Genome Sequencing Platform"/>
            <person name="Earl A."/>
            <person name="Ward D."/>
            <person name="Feldgarden M."/>
            <person name="Gevers D."/>
            <person name="Daigneault M."/>
            <person name="Strauss J."/>
            <person name="Allen-Vercoe E."/>
            <person name="Young S.K."/>
            <person name="Zeng Q."/>
            <person name="Gargeya S."/>
            <person name="Fitzgerald M."/>
            <person name="Haas B."/>
            <person name="Abouelleil A."/>
            <person name="Alvarado L."/>
            <person name="Arachchi H.M."/>
            <person name="Berlin A."/>
            <person name="Brown A."/>
            <person name="Chapman S.B."/>
            <person name="Chen Z."/>
            <person name="Dunbar C."/>
            <person name="Freedman E."/>
            <person name="Gearin G."/>
            <person name="Goldberg J."/>
            <person name="Griggs A."/>
            <person name="Gujja S."/>
            <person name="Heiman D."/>
            <person name="Howarth C."/>
            <person name="Larson L."/>
            <person name="Lui A."/>
            <person name="MacDonald P.J.P."/>
            <person name="Montmayeur A."/>
            <person name="Murphy C."/>
            <person name="Neiman D."/>
            <person name="Pearson M."/>
            <person name="Priest M."/>
            <person name="Roberts A."/>
            <person name="Saif S."/>
            <person name="Shea T."/>
            <person name="Shenoy N."/>
            <person name="Sisk P."/>
            <person name="Stolte C."/>
            <person name="Sykes S."/>
            <person name="Wortman J."/>
            <person name="Nusbaum C."/>
            <person name="Birren B."/>
        </authorList>
    </citation>
    <scope>NUCLEOTIDE SEQUENCE [LARGE SCALE GENOMIC DNA]</scope>
    <source>
        <strain evidence="1 2">7_3_47FAA</strain>
    </source>
</reference>
<dbReference type="EMBL" id="ACWF01000118">
    <property type="protein sequence ID" value="EHL77173.1"/>
    <property type="molecule type" value="Genomic_DNA"/>
</dbReference>
<sequence length="62" mass="6766">MMRFSVGYRKNRLCVIAIGRQADMPNQNKKEVPEFGTSFLCAPGMGAVYRGKVLSHEGSSSG</sequence>